<dbReference type="RefSeq" id="WP_332082626.1">
    <property type="nucleotide sequence ID" value="NZ_JAZHYN010000048.1"/>
</dbReference>
<protein>
    <submittedName>
        <fullName evidence="1">Imm74 family immunity protein</fullName>
    </submittedName>
</protein>
<keyword evidence="2" id="KW-1185">Reference proteome</keyword>
<reference evidence="1 2" key="1">
    <citation type="submission" date="2024-02" db="EMBL/GenBank/DDBJ databases">
        <authorList>
            <person name="Grouzdev D."/>
        </authorList>
    </citation>
    <scope>NUCLEOTIDE SEQUENCE [LARGE SCALE GENOMIC DNA]</scope>
    <source>
        <strain evidence="1 2">9N</strain>
    </source>
</reference>
<dbReference type="EMBL" id="JAZHYN010000048">
    <property type="protein sequence ID" value="MEF3367581.1"/>
    <property type="molecule type" value="Genomic_DNA"/>
</dbReference>
<name>A0ABU7XJM0_9HYPH</name>
<evidence type="ECO:0000313" key="1">
    <source>
        <dbReference type="EMBL" id="MEF3367581.1"/>
    </source>
</evidence>
<proteinExistence type="predicted"/>
<dbReference type="Proteomes" id="UP001350748">
    <property type="component" value="Unassembled WGS sequence"/>
</dbReference>
<dbReference type="Pfam" id="PF15603">
    <property type="entry name" value="Imm74"/>
    <property type="match status" value="1"/>
</dbReference>
<sequence length="88" mass="9950">MARRAGGYKVEMTEGAIRVRRGERTLTIPTAPPDAESGEEADFIVRLDDIEHWDPPDDETLIDIDELQKILDAVEMQLEKHGLSVDFD</sequence>
<organism evidence="1 2">
    <name type="scientific">Methylocystis borbori</name>
    <dbReference type="NCBI Taxonomy" id="3118750"/>
    <lineage>
        <taxon>Bacteria</taxon>
        <taxon>Pseudomonadati</taxon>
        <taxon>Pseudomonadota</taxon>
        <taxon>Alphaproteobacteria</taxon>
        <taxon>Hyphomicrobiales</taxon>
        <taxon>Methylocystaceae</taxon>
        <taxon>Methylocystis</taxon>
    </lineage>
</organism>
<accession>A0ABU7XJM0</accession>
<gene>
    <name evidence="1" type="ORF">V3H18_13655</name>
</gene>
<evidence type="ECO:0000313" key="2">
    <source>
        <dbReference type="Proteomes" id="UP001350748"/>
    </source>
</evidence>
<dbReference type="InterPro" id="IPR028148">
    <property type="entry name" value="Imm74"/>
</dbReference>
<comment type="caution">
    <text evidence="1">The sequence shown here is derived from an EMBL/GenBank/DDBJ whole genome shotgun (WGS) entry which is preliminary data.</text>
</comment>